<name>A0A483CW71_9EURY</name>
<dbReference type="Pfam" id="PF01978">
    <property type="entry name" value="TrmB"/>
    <property type="match status" value="1"/>
</dbReference>
<gene>
    <name evidence="2" type="ORF">CUJ86_03670</name>
</gene>
<protein>
    <submittedName>
        <fullName evidence="2">TrmB family transcriptional regulator</fullName>
    </submittedName>
</protein>
<dbReference type="EMBL" id="PGCL01000001">
    <property type="protein sequence ID" value="TAJ45817.1"/>
    <property type="molecule type" value="Genomic_DNA"/>
</dbReference>
<keyword evidence="3" id="KW-1185">Reference proteome</keyword>
<reference evidence="2 3" key="1">
    <citation type="submission" date="2017-11" db="EMBL/GenBank/DDBJ databases">
        <title>Isolation and Characterization of Methanofollis Species from Methane Seep Offshore SW Taiwan.</title>
        <authorList>
            <person name="Teng N.-H."/>
            <person name="Lai M.-C."/>
            <person name="Chen S.-C."/>
        </authorList>
    </citation>
    <scope>NUCLEOTIDE SEQUENCE [LARGE SCALE GENOMIC DNA]</scope>
    <source>
        <strain evidence="2 3">FWC-SCC2</strain>
    </source>
</reference>
<dbReference type="PANTHER" id="PTHR34293:SF1">
    <property type="entry name" value="HTH-TYPE TRANSCRIPTIONAL REGULATOR TRMBL2"/>
    <property type="match status" value="1"/>
</dbReference>
<accession>A0A483CW71</accession>
<organism evidence="2 3">
    <name type="scientific">Methanofollis fontis</name>
    <dbReference type="NCBI Taxonomy" id="2052832"/>
    <lineage>
        <taxon>Archaea</taxon>
        <taxon>Methanobacteriati</taxon>
        <taxon>Methanobacteriota</taxon>
        <taxon>Stenosarchaea group</taxon>
        <taxon>Methanomicrobia</taxon>
        <taxon>Methanomicrobiales</taxon>
        <taxon>Methanomicrobiaceae</taxon>
        <taxon>Methanofollis</taxon>
    </lineage>
</organism>
<dbReference type="InterPro" id="IPR036390">
    <property type="entry name" value="WH_DNA-bd_sf"/>
</dbReference>
<dbReference type="InterPro" id="IPR051797">
    <property type="entry name" value="TrmB-like"/>
</dbReference>
<sequence length="257" mass="28476">MPPSPDTIQSVTEALKSLGLTKYEALVYVALLQVKNATATEIHEISGVPRASVYPVLDRLSGRSLVTVSHTTPKRFAAFPPAEAIDTLMREIGARAEYAKDVLGSLYEERTESVEEGRELIWNVVGEVNITNRIRDLIINANERVDVLGSAVLIGGVQDALRMRAGEIPIEVITDHWDGEVPAGMMIHTKMPPVWDTREQKNTKGGVLFVDGRRVLVVMAGDDEGSTALYSESDGFIRFFSRYWDLVRSYVTARSQK</sequence>
<comment type="caution">
    <text evidence="2">The sequence shown here is derived from an EMBL/GenBank/DDBJ whole genome shotgun (WGS) entry which is preliminary data.</text>
</comment>
<dbReference type="Gene3D" id="1.10.10.10">
    <property type="entry name" value="Winged helix-like DNA-binding domain superfamily/Winged helix DNA-binding domain"/>
    <property type="match status" value="1"/>
</dbReference>
<evidence type="ECO:0000313" key="2">
    <source>
        <dbReference type="EMBL" id="TAJ45817.1"/>
    </source>
</evidence>
<proteinExistence type="predicted"/>
<feature type="domain" description="Transcription regulator TrmB N-terminal" evidence="1">
    <location>
        <begin position="15"/>
        <end position="81"/>
    </location>
</feature>
<dbReference type="Proteomes" id="UP000292580">
    <property type="component" value="Unassembled WGS sequence"/>
</dbReference>
<dbReference type="RefSeq" id="WP_130646180.1">
    <property type="nucleotide sequence ID" value="NZ_PGCL01000001.1"/>
</dbReference>
<dbReference type="InterPro" id="IPR036388">
    <property type="entry name" value="WH-like_DNA-bd_sf"/>
</dbReference>
<dbReference type="OrthoDB" id="30795at2157"/>
<dbReference type="SUPFAM" id="SSF46785">
    <property type="entry name" value="Winged helix' DNA-binding domain"/>
    <property type="match status" value="1"/>
</dbReference>
<dbReference type="AlphaFoldDB" id="A0A483CW71"/>
<evidence type="ECO:0000259" key="1">
    <source>
        <dbReference type="Pfam" id="PF01978"/>
    </source>
</evidence>
<dbReference type="PANTHER" id="PTHR34293">
    <property type="entry name" value="HTH-TYPE TRANSCRIPTIONAL REGULATOR TRMBL2"/>
    <property type="match status" value="1"/>
</dbReference>
<evidence type="ECO:0000313" key="3">
    <source>
        <dbReference type="Proteomes" id="UP000292580"/>
    </source>
</evidence>
<dbReference type="InterPro" id="IPR002831">
    <property type="entry name" value="Tscrpt_reg_TrmB_N"/>
</dbReference>